<dbReference type="Proteomes" id="UP001597420">
    <property type="component" value="Unassembled WGS sequence"/>
</dbReference>
<dbReference type="RefSeq" id="WP_379098244.1">
    <property type="nucleotide sequence ID" value="NZ_JBHUFP010000010.1"/>
</dbReference>
<comment type="caution">
    <text evidence="1">The sequence shown here is derived from an EMBL/GenBank/DDBJ whole genome shotgun (WGS) entry which is preliminary data.</text>
</comment>
<reference evidence="2" key="1">
    <citation type="journal article" date="2019" name="Int. J. Syst. Evol. Microbiol.">
        <title>The Global Catalogue of Microorganisms (GCM) 10K type strain sequencing project: providing services to taxonomists for standard genome sequencing and annotation.</title>
        <authorList>
            <consortium name="The Broad Institute Genomics Platform"/>
            <consortium name="The Broad Institute Genome Sequencing Center for Infectious Disease"/>
            <person name="Wu L."/>
            <person name="Ma J."/>
        </authorList>
    </citation>
    <scope>NUCLEOTIDE SEQUENCE [LARGE SCALE GENOMIC DNA]</scope>
    <source>
        <strain evidence="2">CCM 7950</strain>
    </source>
</reference>
<organism evidence="1 2">
    <name type="scientific">Pasteurella oralis</name>
    <dbReference type="NCBI Taxonomy" id="1071947"/>
    <lineage>
        <taxon>Bacteria</taxon>
        <taxon>Pseudomonadati</taxon>
        <taxon>Pseudomonadota</taxon>
        <taxon>Gammaproteobacteria</taxon>
        <taxon>Pasteurellales</taxon>
        <taxon>Pasteurellaceae</taxon>
        <taxon>Pasteurella</taxon>
    </lineage>
</organism>
<dbReference type="EMBL" id="JBHUFP010000010">
    <property type="protein sequence ID" value="MFD1806300.1"/>
    <property type="molecule type" value="Genomic_DNA"/>
</dbReference>
<proteinExistence type="predicted"/>
<evidence type="ECO:0000313" key="1">
    <source>
        <dbReference type="EMBL" id="MFD1806300.1"/>
    </source>
</evidence>
<sequence length="67" mass="7650">MEKLIITMQDMRRVGFCASGVETFFKRENLDFNHFLQHGIDAQVLLNTGSVFARKCVAEAEKARSDK</sequence>
<keyword evidence="2" id="KW-1185">Reference proteome</keyword>
<gene>
    <name evidence="1" type="ORF">ACFSAV_07985</name>
</gene>
<protein>
    <submittedName>
        <fullName evidence="1">Uncharacterized protein</fullName>
    </submittedName>
</protein>
<accession>A0ABW4NVH9</accession>
<evidence type="ECO:0000313" key="2">
    <source>
        <dbReference type="Proteomes" id="UP001597420"/>
    </source>
</evidence>
<name>A0ABW4NVH9_9PAST</name>